<sequence length="144" mass="14171">MKFATKLMVLGAVLAGGIAFAEGANDPDVKARQELMGTFGGAMKALGDMAGGKVAYDAAAAEAAKKALVDGSAGIEAAFKNNATDPAGKAKPEVWTAWDDFVAKAGDLNTAAGALDVTSAESIGAGMGGIGGACKACHTAYKAS</sequence>
<dbReference type="Pfam" id="PF01322">
    <property type="entry name" value="Cytochrom_C_2"/>
    <property type="match status" value="1"/>
</dbReference>
<dbReference type="GO" id="GO:0005506">
    <property type="term" value="F:iron ion binding"/>
    <property type="evidence" value="ECO:0007669"/>
    <property type="project" value="InterPro"/>
</dbReference>
<feature type="binding site" description="axial binding residue" evidence="6">
    <location>
        <position position="138"/>
    </location>
    <ligand>
        <name>heme c</name>
        <dbReference type="ChEBI" id="CHEBI:61717"/>
    </ligand>
    <ligandPart>
        <name>Fe</name>
        <dbReference type="ChEBI" id="CHEBI:18248"/>
    </ligandPart>
</feature>
<evidence type="ECO:0000256" key="1">
    <source>
        <dbReference type="ARBA" id="ARBA00022448"/>
    </source>
</evidence>
<feature type="binding site" description="covalent" evidence="7">
    <location>
        <position position="134"/>
    </location>
    <ligand>
        <name>heme c</name>
        <dbReference type="ChEBI" id="CHEBI:61717"/>
    </ligand>
</feature>
<protein>
    <submittedName>
        <fullName evidence="9">Cytochrome c</fullName>
    </submittedName>
</protein>
<keyword evidence="3 6" id="KW-0479">Metal-binding</keyword>
<evidence type="ECO:0000256" key="7">
    <source>
        <dbReference type="PIRSR" id="PIRSR000027-2"/>
    </source>
</evidence>
<keyword evidence="10" id="KW-1185">Reference proteome</keyword>
<evidence type="ECO:0000256" key="6">
    <source>
        <dbReference type="PIRSR" id="PIRSR000027-1"/>
    </source>
</evidence>
<keyword evidence="2 7" id="KW-0349">Heme</keyword>
<evidence type="ECO:0000256" key="3">
    <source>
        <dbReference type="ARBA" id="ARBA00022723"/>
    </source>
</evidence>
<dbReference type="Proteomes" id="UP001193501">
    <property type="component" value="Unassembled WGS sequence"/>
</dbReference>
<dbReference type="PROSITE" id="PS51009">
    <property type="entry name" value="CYTCII"/>
    <property type="match status" value="1"/>
</dbReference>
<dbReference type="EMBL" id="JAABNR010000003">
    <property type="protein sequence ID" value="NBZ86688.1"/>
    <property type="molecule type" value="Genomic_DNA"/>
</dbReference>
<dbReference type="PIRSF" id="PIRSF000027">
    <property type="entry name" value="Cytc_c_prime"/>
    <property type="match status" value="1"/>
</dbReference>
<dbReference type="RefSeq" id="WP_168773506.1">
    <property type="nucleotide sequence ID" value="NZ_JAABNR010000003.1"/>
</dbReference>
<evidence type="ECO:0000313" key="9">
    <source>
        <dbReference type="EMBL" id="NBZ86688.1"/>
    </source>
</evidence>
<feature type="binding site" description="covalent" evidence="7">
    <location>
        <position position="137"/>
    </location>
    <ligand>
        <name>heme c</name>
        <dbReference type="ChEBI" id="CHEBI:61717"/>
    </ligand>
</feature>
<evidence type="ECO:0000256" key="8">
    <source>
        <dbReference type="SAM" id="SignalP"/>
    </source>
</evidence>
<keyword evidence="8" id="KW-0732">Signal</keyword>
<keyword evidence="1" id="KW-0813">Transport</keyword>
<evidence type="ECO:0000256" key="5">
    <source>
        <dbReference type="ARBA" id="ARBA00023004"/>
    </source>
</evidence>
<keyword evidence="5 6" id="KW-0408">Iron</keyword>
<dbReference type="GO" id="GO:0042597">
    <property type="term" value="C:periplasmic space"/>
    <property type="evidence" value="ECO:0007669"/>
    <property type="project" value="InterPro"/>
</dbReference>
<dbReference type="InterPro" id="IPR010980">
    <property type="entry name" value="Cyt_c/b562"/>
</dbReference>
<dbReference type="InterPro" id="IPR002321">
    <property type="entry name" value="Cyt_c_II"/>
</dbReference>
<evidence type="ECO:0000256" key="4">
    <source>
        <dbReference type="ARBA" id="ARBA00022982"/>
    </source>
</evidence>
<evidence type="ECO:0000256" key="2">
    <source>
        <dbReference type="ARBA" id="ARBA00022617"/>
    </source>
</evidence>
<gene>
    <name evidence="9" type="ORF">GV832_03770</name>
</gene>
<keyword evidence="4" id="KW-0249">Electron transport</keyword>
<proteinExistence type="predicted"/>
<feature type="chain" id="PRO_5042137333" evidence="8">
    <location>
        <begin position="22"/>
        <end position="144"/>
    </location>
</feature>
<dbReference type="GO" id="GO:0020037">
    <property type="term" value="F:heme binding"/>
    <property type="evidence" value="ECO:0007669"/>
    <property type="project" value="InterPro"/>
</dbReference>
<dbReference type="AlphaFoldDB" id="A0AAE5BV11"/>
<dbReference type="Gene3D" id="1.20.120.10">
    <property type="entry name" value="Cytochrome c/b562"/>
    <property type="match status" value="1"/>
</dbReference>
<accession>A0AAE5BV11</accession>
<dbReference type="GO" id="GO:0022900">
    <property type="term" value="P:electron transport chain"/>
    <property type="evidence" value="ECO:0007669"/>
    <property type="project" value="InterPro"/>
</dbReference>
<evidence type="ECO:0000313" key="10">
    <source>
        <dbReference type="Proteomes" id="UP001193501"/>
    </source>
</evidence>
<dbReference type="GO" id="GO:0009055">
    <property type="term" value="F:electron transfer activity"/>
    <property type="evidence" value="ECO:0007669"/>
    <property type="project" value="InterPro"/>
</dbReference>
<comment type="PTM">
    <text evidence="7">Binds 1 heme group per subunit.</text>
</comment>
<reference evidence="9" key="1">
    <citation type="submission" date="2020-01" db="EMBL/GenBank/DDBJ databases">
        <authorList>
            <person name="Chen W.-M."/>
        </authorList>
    </citation>
    <scope>NUCLEOTIDE SEQUENCE</scope>
    <source>
        <strain evidence="9">CYK-10</strain>
    </source>
</reference>
<dbReference type="SUPFAM" id="SSF47175">
    <property type="entry name" value="Cytochromes"/>
    <property type="match status" value="1"/>
</dbReference>
<organism evidence="9 10">
    <name type="scientific">Stagnihabitans tardus</name>
    <dbReference type="NCBI Taxonomy" id="2699202"/>
    <lineage>
        <taxon>Bacteria</taxon>
        <taxon>Pseudomonadati</taxon>
        <taxon>Pseudomonadota</taxon>
        <taxon>Alphaproteobacteria</taxon>
        <taxon>Rhodobacterales</taxon>
        <taxon>Paracoccaceae</taxon>
        <taxon>Stagnihabitans</taxon>
    </lineage>
</organism>
<comment type="caution">
    <text evidence="9">The sequence shown here is derived from an EMBL/GenBank/DDBJ whole genome shotgun (WGS) entry which is preliminary data.</text>
</comment>
<dbReference type="InterPro" id="IPR012127">
    <property type="entry name" value="Cyt_c_prime"/>
</dbReference>
<name>A0AAE5BV11_9RHOB</name>
<feature type="signal peptide" evidence="8">
    <location>
        <begin position="1"/>
        <end position="21"/>
    </location>
</feature>